<dbReference type="AlphaFoldDB" id="A4J0P0"/>
<keyword evidence="6 9" id="KW-0133">Cell shape</keyword>
<dbReference type="InterPro" id="IPR050979">
    <property type="entry name" value="LD-transpeptidase"/>
</dbReference>
<keyword evidence="5" id="KW-0378">Hydrolase</keyword>
<feature type="domain" description="L,D-TPase catalytic" evidence="11">
    <location>
        <begin position="11"/>
        <end position="120"/>
    </location>
</feature>
<feature type="active site" description="Nucleophile" evidence="9">
    <location>
        <position position="96"/>
    </location>
</feature>
<evidence type="ECO:0000256" key="3">
    <source>
        <dbReference type="ARBA" id="ARBA00022676"/>
    </source>
</evidence>
<dbReference type="HOGENOM" id="CLU_1487100_0_0_9"/>
<name>A4J0P0_DESRM</name>
<keyword evidence="13" id="KW-1185">Reference proteome</keyword>
<keyword evidence="7 9" id="KW-0573">Peptidoglycan synthesis</keyword>
<dbReference type="CDD" id="cd16913">
    <property type="entry name" value="YkuD_like"/>
    <property type="match status" value="1"/>
</dbReference>
<feature type="active site" description="Proton donor/acceptor" evidence="9">
    <location>
        <position position="80"/>
    </location>
</feature>
<dbReference type="Pfam" id="PF03734">
    <property type="entry name" value="YkuD"/>
    <property type="match status" value="1"/>
</dbReference>
<comment type="similarity">
    <text evidence="2">Belongs to the YkuD family.</text>
</comment>
<dbReference type="STRING" id="349161.Dred_0093"/>
<keyword evidence="3" id="KW-0328">Glycosyltransferase</keyword>
<keyword evidence="4" id="KW-0808">Transferase</keyword>
<evidence type="ECO:0000313" key="12">
    <source>
        <dbReference type="EMBL" id="ABO48643.1"/>
    </source>
</evidence>
<gene>
    <name evidence="12" type="ordered locus">Dred_0093</name>
</gene>
<dbReference type="InterPro" id="IPR036779">
    <property type="entry name" value="LysM_dom_sf"/>
</dbReference>
<dbReference type="KEGG" id="drm:Dred_0093"/>
<evidence type="ECO:0000256" key="4">
    <source>
        <dbReference type="ARBA" id="ARBA00022679"/>
    </source>
</evidence>
<dbReference type="MEROPS" id="C82.003"/>
<dbReference type="Gene3D" id="3.10.350.10">
    <property type="entry name" value="LysM domain"/>
    <property type="match status" value="1"/>
</dbReference>
<dbReference type="InterPro" id="IPR005490">
    <property type="entry name" value="LD_TPept_cat_dom"/>
</dbReference>
<dbReference type="GO" id="GO:0071972">
    <property type="term" value="F:peptidoglycan L,D-transpeptidase activity"/>
    <property type="evidence" value="ECO:0007669"/>
    <property type="project" value="TreeGrafter"/>
</dbReference>
<evidence type="ECO:0000259" key="10">
    <source>
        <dbReference type="PROSITE" id="PS51782"/>
    </source>
</evidence>
<dbReference type="PANTHER" id="PTHR30582:SF24">
    <property type="entry name" value="L,D-TRANSPEPTIDASE ERFK_SRFK-RELATED"/>
    <property type="match status" value="1"/>
</dbReference>
<dbReference type="UniPathway" id="UPA00219"/>
<dbReference type="GO" id="GO:0016757">
    <property type="term" value="F:glycosyltransferase activity"/>
    <property type="evidence" value="ECO:0007669"/>
    <property type="project" value="UniProtKB-KW"/>
</dbReference>
<dbReference type="GO" id="GO:0018104">
    <property type="term" value="P:peptidoglycan-protein cross-linking"/>
    <property type="evidence" value="ECO:0007669"/>
    <property type="project" value="TreeGrafter"/>
</dbReference>
<dbReference type="CDD" id="cd00118">
    <property type="entry name" value="LysM"/>
    <property type="match status" value="1"/>
</dbReference>
<accession>A4J0P0</accession>
<evidence type="ECO:0000256" key="6">
    <source>
        <dbReference type="ARBA" id="ARBA00022960"/>
    </source>
</evidence>
<evidence type="ECO:0000256" key="2">
    <source>
        <dbReference type="ARBA" id="ARBA00005992"/>
    </source>
</evidence>
<organism evidence="12 13">
    <name type="scientific">Desulforamulus reducens (strain ATCC BAA-1160 / DSM 100696 / MI-1)</name>
    <name type="common">Desulfotomaculum reducens</name>
    <dbReference type="NCBI Taxonomy" id="349161"/>
    <lineage>
        <taxon>Bacteria</taxon>
        <taxon>Bacillati</taxon>
        <taxon>Bacillota</taxon>
        <taxon>Clostridia</taxon>
        <taxon>Eubacteriales</taxon>
        <taxon>Peptococcaceae</taxon>
        <taxon>Desulforamulus</taxon>
    </lineage>
</organism>
<dbReference type="OrthoDB" id="9787225at2"/>
<feature type="domain" description="LysM" evidence="10">
    <location>
        <begin position="145"/>
        <end position="189"/>
    </location>
</feature>
<dbReference type="eggNOG" id="COG1388">
    <property type="taxonomic scope" value="Bacteria"/>
</dbReference>
<protein>
    <submittedName>
        <fullName evidence="12">ErfK/YbiS/YcfS/YnhG family protein</fullName>
    </submittedName>
</protein>
<dbReference type="eggNOG" id="COG1376">
    <property type="taxonomic scope" value="Bacteria"/>
</dbReference>
<dbReference type="SUPFAM" id="SSF54106">
    <property type="entry name" value="LysM domain"/>
    <property type="match status" value="1"/>
</dbReference>
<dbReference type="InterPro" id="IPR038063">
    <property type="entry name" value="Transpep_catalytic_dom"/>
</dbReference>
<dbReference type="PROSITE" id="PS51782">
    <property type="entry name" value="LYSM"/>
    <property type="match status" value="1"/>
</dbReference>
<comment type="pathway">
    <text evidence="1 9">Cell wall biogenesis; peptidoglycan biosynthesis.</text>
</comment>
<reference evidence="12 13" key="1">
    <citation type="submission" date="2007-03" db="EMBL/GenBank/DDBJ databases">
        <title>Complete sequence of Desulfotomaculum reducens MI-1.</title>
        <authorList>
            <consortium name="US DOE Joint Genome Institute"/>
            <person name="Copeland A."/>
            <person name="Lucas S."/>
            <person name="Lapidus A."/>
            <person name="Barry K."/>
            <person name="Detter J.C."/>
            <person name="Glavina del Rio T."/>
            <person name="Hammon N."/>
            <person name="Israni S."/>
            <person name="Dalin E."/>
            <person name="Tice H."/>
            <person name="Pitluck S."/>
            <person name="Sims D."/>
            <person name="Brettin T."/>
            <person name="Bruce D."/>
            <person name="Han C."/>
            <person name="Tapia R."/>
            <person name="Schmutz J."/>
            <person name="Larimer F."/>
            <person name="Land M."/>
            <person name="Hauser L."/>
            <person name="Kyrpides N."/>
            <person name="Kim E."/>
            <person name="Tebo B.M."/>
            <person name="Richardson P."/>
        </authorList>
    </citation>
    <scope>NUCLEOTIDE SEQUENCE [LARGE SCALE GENOMIC DNA]</scope>
    <source>
        <strain evidence="12 13">MI-1</strain>
    </source>
</reference>
<evidence type="ECO:0000313" key="13">
    <source>
        <dbReference type="Proteomes" id="UP000001556"/>
    </source>
</evidence>
<dbReference type="GO" id="GO:0005576">
    <property type="term" value="C:extracellular region"/>
    <property type="evidence" value="ECO:0007669"/>
    <property type="project" value="TreeGrafter"/>
</dbReference>
<dbReference type="SUPFAM" id="SSF141523">
    <property type="entry name" value="L,D-transpeptidase catalytic domain-like"/>
    <property type="match status" value="1"/>
</dbReference>
<dbReference type="Pfam" id="PF01476">
    <property type="entry name" value="LysM"/>
    <property type="match status" value="1"/>
</dbReference>
<dbReference type="GO" id="GO:0071555">
    <property type="term" value="P:cell wall organization"/>
    <property type="evidence" value="ECO:0007669"/>
    <property type="project" value="UniProtKB-UniRule"/>
</dbReference>
<dbReference type="EMBL" id="CP000612">
    <property type="protein sequence ID" value="ABO48643.1"/>
    <property type="molecule type" value="Genomic_DNA"/>
</dbReference>
<evidence type="ECO:0000256" key="5">
    <source>
        <dbReference type="ARBA" id="ARBA00022801"/>
    </source>
</evidence>
<dbReference type="Gene3D" id="2.40.440.10">
    <property type="entry name" value="L,D-transpeptidase catalytic domain-like"/>
    <property type="match status" value="1"/>
</dbReference>
<evidence type="ECO:0000256" key="7">
    <source>
        <dbReference type="ARBA" id="ARBA00022984"/>
    </source>
</evidence>
<dbReference type="Proteomes" id="UP000001556">
    <property type="component" value="Chromosome"/>
</dbReference>
<dbReference type="SMART" id="SM00257">
    <property type="entry name" value="LysM"/>
    <property type="match status" value="1"/>
</dbReference>
<sequence>MTERMMYRAGIELLIDPQSRQINVYIGKQLSKSYPVGVGKATTPTPAGNYQVVNKVTHPGGILGTRWLGLNIPGGNYGIHGTSNPSSIGKLVSAGCIRMYNENVEELFPMIPVGTPVEIKAVPGYNQKGSIVTSSPGSGPPLDHSSYLVQPGDSLWKIAKKYQISLEELLAVNNIGDPHMLEVGQIINLPNL</sequence>
<dbReference type="InterPro" id="IPR018392">
    <property type="entry name" value="LysM"/>
</dbReference>
<evidence type="ECO:0000256" key="9">
    <source>
        <dbReference type="PROSITE-ProRule" id="PRU01373"/>
    </source>
</evidence>
<evidence type="ECO:0000256" key="8">
    <source>
        <dbReference type="ARBA" id="ARBA00023316"/>
    </source>
</evidence>
<evidence type="ECO:0000259" key="11">
    <source>
        <dbReference type="PROSITE" id="PS52029"/>
    </source>
</evidence>
<evidence type="ECO:0000256" key="1">
    <source>
        <dbReference type="ARBA" id="ARBA00004752"/>
    </source>
</evidence>
<dbReference type="PROSITE" id="PS52029">
    <property type="entry name" value="LD_TPASE"/>
    <property type="match status" value="1"/>
</dbReference>
<dbReference type="GO" id="GO:0008360">
    <property type="term" value="P:regulation of cell shape"/>
    <property type="evidence" value="ECO:0007669"/>
    <property type="project" value="UniProtKB-UniRule"/>
</dbReference>
<keyword evidence="8 9" id="KW-0961">Cell wall biogenesis/degradation</keyword>
<dbReference type="RefSeq" id="WP_011876487.1">
    <property type="nucleotide sequence ID" value="NC_009253.1"/>
</dbReference>
<proteinExistence type="inferred from homology"/>
<dbReference type="PANTHER" id="PTHR30582">
    <property type="entry name" value="L,D-TRANSPEPTIDASE"/>
    <property type="match status" value="1"/>
</dbReference>